<proteinExistence type="predicted"/>
<feature type="non-terminal residue" evidence="1">
    <location>
        <position position="80"/>
    </location>
</feature>
<protein>
    <submittedName>
        <fullName evidence="1">Uncharacterized protein</fullName>
    </submittedName>
</protein>
<name>A0ABS8RL71_DATST</name>
<dbReference type="EMBL" id="JACEIK010000034">
    <property type="protein sequence ID" value="MCD7447367.1"/>
    <property type="molecule type" value="Genomic_DNA"/>
</dbReference>
<evidence type="ECO:0000313" key="2">
    <source>
        <dbReference type="Proteomes" id="UP000823775"/>
    </source>
</evidence>
<comment type="caution">
    <text evidence="1">The sequence shown here is derived from an EMBL/GenBank/DDBJ whole genome shotgun (WGS) entry which is preliminary data.</text>
</comment>
<keyword evidence="2" id="KW-1185">Reference proteome</keyword>
<dbReference type="Proteomes" id="UP000823775">
    <property type="component" value="Unassembled WGS sequence"/>
</dbReference>
<evidence type="ECO:0000313" key="1">
    <source>
        <dbReference type="EMBL" id="MCD7447367.1"/>
    </source>
</evidence>
<feature type="non-terminal residue" evidence="1">
    <location>
        <position position="1"/>
    </location>
</feature>
<gene>
    <name evidence="1" type="ORF">HAX54_027844</name>
</gene>
<accession>A0ABS8RL71</accession>
<organism evidence="1 2">
    <name type="scientific">Datura stramonium</name>
    <name type="common">Jimsonweed</name>
    <name type="synonym">Common thornapple</name>
    <dbReference type="NCBI Taxonomy" id="4076"/>
    <lineage>
        <taxon>Eukaryota</taxon>
        <taxon>Viridiplantae</taxon>
        <taxon>Streptophyta</taxon>
        <taxon>Embryophyta</taxon>
        <taxon>Tracheophyta</taxon>
        <taxon>Spermatophyta</taxon>
        <taxon>Magnoliopsida</taxon>
        <taxon>eudicotyledons</taxon>
        <taxon>Gunneridae</taxon>
        <taxon>Pentapetalae</taxon>
        <taxon>asterids</taxon>
        <taxon>lamiids</taxon>
        <taxon>Solanales</taxon>
        <taxon>Solanaceae</taxon>
        <taxon>Solanoideae</taxon>
        <taxon>Datureae</taxon>
        <taxon>Datura</taxon>
    </lineage>
</organism>
<reference evidence="1 2" key="1">
    <citation type="journal article" date="2021" name="BMC Genomics">
        <title>Datura genome reveals duplications of psychoactive alkaloid biosynthetic genes and high mutation rate following tissue culture.</title>
        <authorList>
            <person name="Rajewski A."/>
            <person name="Carter-House D."/>
            <person name="Stajich J."/>
            <person name="Litt A."/>
        </authorList>
    </citation>
    <scope>NUCLEOTIDE SEQUENCE [LARGE SCALE GENOMIC DNA]</scope>
    <source>
        <strain evidence="1">AR-01</strain>
    </source>
</reference>
<sequence>TLQRTIDTKPCTAGMSPIQHKSLEALGAQATAHRQIPNLVREPPVNSQLRYSELGIISSVKGKSGITPIQFGKPLIQRRL</sequence>